<dbReference type="Gene3D" id="3.40.50.720">
    <property type="entry name" value="NAD(P)-binding Rossmann-like Domain"/>
    <property type="match status" value="1"/>
</dbReference>
<dbReference type="AlphaFoldDB" id="A0A3A1NLG9"/>
<evidence type="ECO:0000313" key="11">
    <source>
        <dbReference type="Proteomes" id="UP000321621"/>
    </source>
</evidence>
<dbReference type="PANTHER" id="PTHR10491">
    <property type="entry name" value="DTDP-4-DEHYDRORHAMNOSE REDUCTASE"/>
    <property type="match status" value="1"/>
</dbReference>
<comment type="function">
    <text evidence="6">Catalyzes the reduction of dTDP-6-deoxy-L-lyxo-4-hexulose to yield dTDP-L-rhamnose.</text>
</comment>
<evidence type="ECO:0000256" key="5">
    <source>
        <dbReference type="ARBA" id="ARBA00048200"/>
    </source>
</evidence>
<evidence type="ECO:0000256" key="4">
    <source>
        <dbReference type="ARBA" id="ARBA00017099"/>
    </source>
</evidence>
<comment type="pathway">
    <text evidence="1 6">Carbohydrate biosynthesis; dTDP-L-rhamnose biosynthesis.</text>
</comment>
<evidence type="ECO:0000256" key="6">
    <source>
        <dbReference type="RuleBase" id="RU364082"/>
    </source>
</evidence>
<comment type="catalytic activity">
    <reaction evidence="5">
        <text>dTDP-beta-L-rhamnose + NADP(+) = dTDP-4-dehydro-beta-L-rhamnose + NADPH + H(+)</text>
        <dbReference type="Rhea" id="RHEA:21796"/>
        <dbReference type="ChEBI" id="CHEBI:15378"/>
        <dbReference type="ChEBI" id="CHEBI:57510"/>
        <dbReference type="ChEBI" id="CHEBI:57783"/>
        <dbReference type="ChEBI" id="CHEBI:58349"/>
        <dbReference type="ChEBI" id="CHEBI:62830"/>
        <dbReference type="EC" id="1.1.1.133"/>
    </reaction>
</comment>
<comment type="similarity">
    <text evidence="2 6">Belongs to the dTDP-4-dehydrorhamnose reductase family.</text>
</comment>
<evidence type="ECO:0000256" key="2">
    <source>
        <dbReference type="ARBA" id="ARBA00010944"/>
    </source>
</evidence>
<feature type="domain" description="RmlD-like substrate binding" evidence="7">
    <location>
        <begin position="3"/>
        <end position="257"/>
    </location>
</feature>
<dbReference type="GO" id="GO:0005829">
    <property type="term" value="C:cytosol"/>
    <property type="evidence" value="ECO:0007669"/>
    <property type="project" value="TreeGrafter"/>
</dbReference>
<dbReference type="RefSeq" id="WP_119647390.1">
    <property type="nucleotide sequence ID" value="NZ_QXFI01000025.1"/>
</dbReference>
<dbReference type="InterPro" id="IPR005913">
    <property type="entry name" value="dTDP_dehydrorham_reduct"/>
</dbReference>
<accession>A0A3A1NLG9</accession>
<dbReference type="InterPro" id="IPR036291">
    <property type="entry name" value="NAD(P)-bd_dom_sf"/>
</dbReference>
<protein>
    <recommendedName>
        <fullName evidence="4 6">dTDP-4-dehydrorhamnose reductase</fullName>
        <ecNumber evidence="3 6">1.1.1.133</ecNumber>
    </recommendedName>
</protein>
<evidence type="ECO:0000256" key="3">
    <source>
        <dbReference type="ARBA" id="ARBA00012929"/>
    </source>
</evidence>
<gene>
    <name evidence="8" type="primary">rfbD</name>
    <name evidence="8" type="ORF">D2V05_09710</name>
    <name evidence="9" type="ORF">FQ017_09605</name>
</gene>
<organism evidence="8 10">
    <name type="scientific">Flagellimonas pelagia</name>
    <dbReference type="NCBI Taxonomy" id="2306998"/>
    <lineage>
        <taxon>Bacteria</taxon>
        <taxon>Pseudomonadati</taxon>
        <taxon>Bacteroidota</taxon>
        <taxon>Flavobacteriia</taxon>
        <taxon>Flavobacteriales</taxon>
        <taxon>Flavobacteriaceae</taxon>
        <taxon>Flagellimonas</taxon>
    </lineage>
</organism>
<dbReference type="EMBL" id="VNWK01000025">
    <property type="protein sequence ID" value="TXJ94682.1"/>
    <property type="molecule type" value="Genomic_DNA"/>
</dbReference>
<dbReference type="GO" id="GO:0019305">
    <property type="term" value="P:dTDP-rhamnose biosynthetic process"/>
    <property type="evidence" value="ECO:0007669"/>
    <property type="project" value="UniProtKB-UniPathway"/>
</dbReference>
<dbReference type="SUPFAM" id="SSF51735">
    <property type="entry name" value="NAD(P)-binding Rossmann-fold domains"/>
    <property type="match status" value="1"/>
</dbReference>
<dbReference type="Gene3D" id="3.90.25.10">
    <property type="entry name" value="UDP-galactose 4-epimerase, domain 1"/>
    <property type="match status" value="1"/>
</dbReference>
<dbReference type="PANTHER" id="PTHR10491:SF4">
    <property type="entry name" value="METHIONINE ADENOSYLTRANSFERASE 2 SUBUNIT BETA"/>
    <property type="match status" value="1"/>
</dbReference>
<evidence type="ECO:0000259" key="7">
    <source>
        <dbReference type="Pfam" id="PF04321"/>
    </source>
</evidence>
<keyword evidence="11" id="KW-1185">Reference proteome</keyword>
<dbReference type="NCBIfam" id="TIGR01214">
    <property type="entry name" value="rmlD"/>
    <property type="match status" value="1"/>
</dbReference>
<dbReference type="CDD" id="cd05254">
    <property type="entry name" value="dTDP_HR_like_SDR_e"/>
    <property type="match status" value="1"/>
</dbReference>
<proteinExistence type="inferred from homology"/>
<dbReference type="UniPathway" id="UPA00124"/>
<evidence type="ECO:0000313" key="10">
    <source>
        <dbReference type="Proteomes" id="UP000266691"/>
    </source>
</evidence>
<sequence length="258" mass="29320">MKKVVVTGAGGQLGKTLKELAPKFYGYHFDFKTSQDLDITKKEDLDEVLGNGGYDYCINCAAYTNVEQAEKTPRLAFAVNAEGVKNLAKACKDNGAVLIHISTDYVFDGKKKGPYTIKDETNPINEYGNSKLKGEQYIKELLEKYYILRTSWLYSKKYGHNFYRTIVKRASEGQDLHITDEQIGCPTNTESLVGFITENLLNEEKPFGIYHVTDGKPMTWYDFAEQILKENGLTHKVNLVLDRKYRTFAKRPINSVIV</sequence>
<dbReference type="EMBL" id="QXFI01000025">
    <property type="protein sequence ID" value="RIV44620.1"/>
    <property type="molecule type" value="Genomic_DNA"/>
</dbReference>
<dbReference type="EC" id="1.1.1.133" evidence="3 6"/>
<dbReference type="Proteomes" id="UP000266691">
    <property type="component" value="Unassembled WGS sequence"/>
</dbReference>
<dbReference type="Pfam" id="PF04321">
    <property type="entry name" value="RmlD_sub_bind"/>
    <property type="match status" value="1"/>
</dbReference>
<comment type="caution">
    <text evidence="8">The sequence shown here is derived from an EMBL/GenBank/DDBJ whole genome shotgun (WGS) entry which is preliminary data.</text>
</comment>
<keyword evidence="6 8" id="KW-0560">Oxidoreductase</keyword>
<reference evidence="9 11" key="2">
    <citation type="submission" date="2019-07" db="EMBL/GenBank/DDBJ databases">
        <title>Draft genome of two Muricauda strains isolated from deep sea.</title>
        <authorList>
            <person name="Sun C."/>
        </authorList>
    </citation>
    <scope>NUCLEOTIDE SEQUENCE [LARGE SCALE GENOMIC DNA]</scope>
    <source>
        <strain evidence="9 11">72</strain>
    </source>
</reference>
<dbReference type="OrthoDB" id="9803892at2"/>
<reference evidence="8 10" key="1">
    <citation type="submission" date="2018-08" db="EMBL/GenBank/DDBJ databases">
        <title>Proposal of Muricauda 72 sp.nov. and Muricauda NH166 sp.nov., isolated from seawater.</title>
        <authorList>
            <person name="Cheng H."/>
            <person name="Wu Y.-H."/>
            <person name="Guo L.-L."/>
            <person name="Xu X.-W."/>
        </authorList>
    </citation>
    <scope>NUCLEOTIDE SEQUENCE [LARGE SCALE GENOMIC DNA]</scope>
    <source>
        <strain evidence="8 10">72</strain>
    </source>
</reference>
<dbReference type="Proteomes" id="UP000321621">
    <property type="component" value="Unassembled WGS sequence"/>
</dbReference>
<evidence type="ECO:0000313" key="9">
    <source>
        <dbReference type="EMBL" id="TXJ94682.1"/>
    </source>
</evidence>
<dbReference type="InterPro" id="IPR029903">
    <property type="entry name" value="RmlD-like-bd"/>
</dbReference>
<keyword evidence="6" id="KW-0521">NADP</keyword>
<evidence type="ECO:0000313" key="8">
    <source>
        <dbReference type="EMBL" id="RIV44620.1"/>
    </source>
</evidence>
<name>A0A3A1NLG9_9FLAO</name>
<dbReference type="GO" id="GO:0008831">
    <property type="term" value="F:dTDP-4-dehydrorhamnose reductase activity"/>
    <property type="evidence" value="ECO:0007669"/>
    <property type="project" value="UniProtKB-EC"/>
</dbReference>
<evidence type="ECO:0000256" key="1">
    <source>
        <dbReference type="ARBA" id="ARBA00004781"/>
    </source>
</evidence>